<keyword evidence="2" id="KW-0067">ATP-binding</keyword>
<dbReference type="Gene3D" id="3.30.200.20">
    <property type="entry name" value="Phosphorylase Kinase, domain 1"/>
    <property type="match status" value="1"/>
</dbReference>
<dbReference type="EMBL" id="WHWC01000010">
    <property type="protein sequence ID" value="KAG8375011.1"/>
    <property type="molecule type" value="Genomic_DNA"/>
</dbReference>
<name>A0AAV6WVH3_9LAMI</name>
<organism evidence="4 5">
    <name type="scientific">Buddleja alternifolia</name>
    <dbReference type="NCBI Taxonomy" id="168488"/>
    <lineage>
        <taxon>Eukaryota</taxon>
        <taxon>Viridiplantae</taxon>
        <taxon>Streptophyta</taxon>
        <taxon>Embryophyta</taxon>
        <taxon>Tracheophyta</taxon>
        <taxon>Spermatophyta</taxon>
        <taxon>Magnoliopsida</taxon>
        <taxon>eudicotyledons</taxon>
        <taxon>Gunneridae</taxon>
        <taxon>Pentapetalae</taxon>
        <taxon>asterids</taxon>
        <taxon>lamiids</taxon>
        <taxon>Lamiales</taxon>
        <taxon>Scrophulariaceae</taxon>
        <taxon>Buddlejeae</taxon>
        <taxon>Buddleja</taxon>
    </lineage>
</organism>
<dbReference type="PROSITE" id="PS50011">
    <property type="entry name" value="PROTEIN_KINASE_DOM"/>
    <property type="match status" value="1"/>
</dbReference>
<dbReference type="SUPFAM" id="SSF56112">
    <property type="entry name" value="Protein kinase-like (PK-like)"/>
    <property type="match status" value="1"/>
</dbReference>
<sequence length="150" mass="17454">MTEYVITRWYRAPELLLYCSEYTAAIDICSVGCILAKIMTRDYVHQLRLFPGKDYVHQLRLITELSARLPNMSPLALDLLGKMLVFDPDQRITVDDALCHPYLSSLHDIHDEPVCLRPFGFDFEQLSITEENIKELIWKESLVFNSDHVH</sequence>
<reference evidence="4" key="1">
    <citation type="submission" date="2019-10" db="EMBL/GenBank/DDBJ databases">
        <authorList>
            <person name="Zhang R."/>
            <person name="Pan Y."/>
            <person name="Wang J."/>
            <person name="Ma R."/>
            <person name="Yu S."/>
        </authorList>
    </citation>
    <scope>NUCLEOTIDE SEQUENCE</scope>
    <source>
        <strain evidence="4">LA-IB0</strain>
        <tissue evidence="4">Leaf</tissue>
    </source>
</reference>
<keyword evidence="1" id="KW-0547">Nucleotide-binding</keyword>
<evidence type="ECO:0000313" key="5">
    <source>
        <dbReference type="Proteomes" id="UP000826271"/>
    </source>
</evidence>
<evidence type="ECO:0000256" key="1">
    <source>
        <dbReference type="ARBA" id="ARBA00022741"/>
    </source>
</evidence>
<dbReference type="PANTHER" id="PTHR24055">
    <property type="entry name" value="MITOGEN-ACTIVATED PROTEIN KINASE"/>
    <property type="match status" value="1"/>
</dbReference>
<dbReference type="Gene3D" id="1.10.510.10">
    <property type="entry name" value="Transferase(Phosphotransferase) domain 1"/>
    <property type="match status" value="2"/>
</dbReference>
<dbReference type="InterPro" id="IPR050117">
    <property type="entry name" value="MAPK"/>
</dbReference>
<comment type="caution">
    <text evidence="4">The sequence shown here is derived from an EMBL/GenBank/DDBJ whole genome shotgun (WGS) entry which is preliminary data.</text>
</comment>
<protein>
    <recommendedName>
        <fullName evidence="3">Protein kinase domain-containing protein</fullName>
    </recommendedName>
</protein>
<dbReference type="Proteomes" id="UP000826271">
    <property type="component" value="Unassembled WGS sequence"/>
</dbReference>
<evidence type="ECO:0000313" key="4">
    <source>
        <dbReference type="EMBL" id="KAG8375011.1"/>
    </source>
</evidence>
<dbReference type="GO" id="GO:0005524">
    <property type="term" value="F:ATP binding"/>
    <property type="evidence" value="ECO:0007669"/>
    <property type="project" value="UniProtKB-KW"/>
</dbReference>
<dbReference type="InterPro" id="IPR000719">
    <property type="entry name" value="Prot_kinase_dom"/>
</dbReference>
<gene>
    <name evidence="4" type="ORF">BUALT_Bualt10G0055200</name>
</gene>
<dbReference type="InterPro" id="IPR011009">
    <property type="entry name" value="Kinase-like_dom_sf"/>
</dbReference>
<proteinExistence type="predicted"/>
<evidence type="ECO:0000259" key="3">
    <source>
        <dbReference type="PROSITE" id="PS50011"/>
    </source>
</evidence>
<keyword evidence="5" id="KW-1185">Reference proteome</keyword>
<evidence type="ECO:0000256" key="2">
    <source>
        <dbReference type="ARBA" id="ARBA00022840"/>
    </source>
</evidence>
<dbReference type="GO" id="GO:0004672">
    <property type="term" value="F:protein kinase activity"/>
    <property type="evidence" value="ECO:0007669"/>
    <property type="project" value="InterPro"/>
</dbReference>
<accession>A0AAV6WVH3</accession>
<feature type="domain" description="Protein kinase" evidence="3">
    <location>
        <begin position="1"/>
        <end position="103"/>
    </location>
</feature>
<dbReference type="Pfam" id="PF00069">
    <property type="entry name" value="Pkinase"/>
    <property type="match status" value="1"/>
</dbReference>
<dbReference type="AlphaFoldDB" id="A0AAV6WVH3"/>